<dbReference type="PRINTS" id="PR00081">
    <property type="entry name" value="GDHRDH"/>
</dbReference>
<dbReference type="GO" id="GO:0008206">
    <property type="term" value="P:bile acid metabolic process"/>
    <property type="evidence" value="ECO:0007669"/>
    <property type="project" value="UniProtKB-ARBA"/>
</dbReference>
<dbReference type="InterPro" id="IPR002347">
    <property type="entry name" value="SDR_fam"/>
</dbReference>
<name>A0A2V3WB67_9BACI</name>
<dbReference type="Proteomes" id="UP000247978">
    <property type="component" value="Unassembled WGS sequence"/>
</dbReference>
<reference evidence="3 4" key="1">
    <citation type="submission" date="2018-05" db="EMBL/GenBank/DDBJ databases">
        <title>Genomic Encyclopedia of Type Strains, Phase IV (KMG-IV): sequencing the most valuable type-strain genomes for metagenomic binning, comparative biology and taxonomic classification.</title>
        <authorList>
            <person name="Goeker M."/>
        </authorList>
    </citation>
    <scope>NUCLEOTIDE SEQUENCE [LARGE SCALE GENOMIC DNA]</scope>
    <source>
        <strain evidence="3 4">DSM 28556</strain>
    </source>
</reference>
<evidence type="ECO:0000313" key="4">
    <source>
        <dbReference type="Proteomes" id="UP000247978"/>
    </source>
</evidence>
<dbReference type="AlphaFoldDB" id="A0A2V3WB67"/>
<dbReference type="EMBL" id="QJJQ01000001">
    <property type="protein sequence ID" value="PXW90394.1"/>
    <property type="molecule type" value="Genomic_DNA"/>
</dbReference>
<evidence type="ECO:0000313" key="3">
    <source>
        <dbReference type="EMBL" id="PXW90394.1"/>
    </source>
</evidence>
<dbReference type="InterPro" id="IPR036291">
    <property type="entry name" value="NAD(P)-bd_dom_sf"/>
</dbReference>
<dbReference type="PANTHER" id="PTHR43477">
    <property type="entry name" value="DIHYDROANTICAPSIN 7-DEHYDROGENASE"/>
    <property type="match status" value="1"/>
</dbReference>
<comment type="caution">
    <text evidence="3">The sequence shown here is derived from an EMBL/GenBank/DDBJ whole genome shotgun (WGS) entry which is preliminary data.</text>
</comment>
<dbReference type="PANTHER" id="PTHR43477:SF1">
    <property type="entry name" value="DIHYDROANTICAPSIN 7-DEHYDROGENASE"/>
    <property type="match status" value="1"/>
</dbReference>
<protein>
    <submittedName>
        <fullName evidence="3">NAD(P)-dependent dehydrogenase (Short-subunit alcohol dehydrogenase family)</fullName>
    </submittedName>
</protein>
<dbReference type="Gene3D" id="3.40.50.720">
    <property type="entry name" value="NAD(P)-binding Rossmann-like Domain"/>
    <property type="match status" value="1"/>
</dbReference>
<proteinExistence type="inferred from homology"/>
<evidence type="ECO:0000256" key="1">
    <source>
        <dbReference type="ARBA" id="ARBA00006484"/>
    </source>
</evidence>
<dbReference type="OrthoDB" id="9803333at2"/>
<dbReference type="CDD" id="cd05233">
    <property type="entry name" value="SDR_c"/>
    <property type="match status" value="1"/>
</dbReference>
<dbReference type="GO" id="GO:0016491">
    <property type="term" value="F:oxidoreductase activity"/>
    <property type="evidence" value="ECO:0007669"/>
    <property type="project" value="UniProtKB-KW"/>
</dbReference>
<dbReference type="InterPro" id="IPR051122">
    <property type="entry name" value="SDR_DHRS6-like"/>
</dbReference>
<dbReference type="RefSeq" id="WP_110393659.1">
    <property type="nucleotide sequence ID" value="NZ_JBHUHB010000001.1"/>
</dbReference>
<keyword evidence="4" id="KW-1185">Reference proteome</keyword>
<dbReference type="Pfam" id="PF13561">
    <property type="entry name" value="adh_short_C2"/>
    <property type="match status" value="1"/>
</dbReference>
<sequence>MGRLLNKVCVITGAAQGIGKGVAEKLAVEGADVILADINEEEGKKTEQKIIDEGGKAAFFKVDVSNKQNIKDLFTFVSKEYETLDVLHTNTWWAPKQNVLNTSLEDWNKTMDITLTAPFLLSKYAIPFMQKSGGGSIIHTASVGGIVAFRDDVAYIVAKAGVIQLCKSIAVDFGKDKIRCNAICPGIIETPQTKSNIDDEQKVKYLYSKCLTGELGKPEDIANASVYLASDESKFVTGAEFKIDNGWTVI</sequence>
<gene>
    <name evidence="3" type="ORF">DFR56_101306</name>
</gene>
<organism evidence="3 4">
    <name type="scientific">Pseudogracilibacillus auburnensis</name>
    <dbReference type="NCBI Taxonomy" id="1494959"/>
    <lineage>
        <taxon>Bacteria</taxon>
        <taxon>Bacillati</taxon>
        <taxon>Bacillota</taxon>
        <taxon>Bacilli</taxon>
        <taxon>Bacillales</taxon>
        <taxon>Bacillaceae</taxon>
        <taxon>Pseudogracilibacillus</taxon>
    </lineage>
</organism>
<keyword evidence="2" id="KW-0560">Oxidoreductase</keyword>
<evidence type="ECO:0000256" key="2">
    <source>
        <dbReference type="ARBA" id="ARBA00023002"/>
    </source>
</evidence>
<dbReference type="SUPFAM" id="SSF51735">
    <property type="entry name" value="NAD(P)-binding Rossmann-fold domains"/>
    <property type="match status" value="1"/>
</dbReference>
<dbReference type="FunFam" id="3.40.50.720:FF:000084">
    <property type="entry name" value="Short-chain dehydrogenase reductase"/>
    <property type="match status" value="1"/>
</dbReference>
<comment type="similarity">
    <text evidence="1">Belongs to the short-chain dehydrogenases/reductases (SDR) family.</text>
</comment>
<accession>A0A2V3WB67</accession>